<comment type="caution">
    <text evidence="2">The sequence shown here is derived from an EMBL/GenBank/DDBJ whole genome shotgun (WGS) entry which is preliminary data.</text>
</comment>
<feature type="compositionally biased region" description="Polar residues" evidence="1">
    <location>
        <begin position="905"/>
        <end position="915"/>
    </location>
</feature>
<feature type="region of interest" description="Disordered" evidence="1">
    <location>
        <begin position="376"/>
        <end position="448"/>
    </location>
</feature>
<feature type="compositionally biased region" description="Polar residues" evidence="1">
    <location>
        <begin position="717"/>
        <end position="745"/>
    </location>
</feature>
<feature type="region of interest" description="Disordered" evidence="1">
    <location>
        <begin position="1"/>
        <end position="217"/>
    </location>
</feature>
<proteinExistence type="predicted"/>
<feature type="compositionally biased region" description="Low complexity" evidence="1">
    <location>
        <begin position="297"/>
        <end position="308"/>
    </location>
</feature>
<gene>
    <name evidence="2" type="ORF">DL762_003472</name>
</gene>
<dbReference type="EMBL" id="QJNS01000079">
    <property type="protein sequence ID" value="RYO88976.1"/>
    <property type="molecule type" value="Genomic_DNA"/>
</dbReference>
<feature type="compositionally biased region" description="Basic and acidic residues" evidence="1">
    <location>
        <begin position="687"/>
        <end position="699"/>
    </location>
</feature>
<feature type="compositionally biased region" description="Polar residues" evidence="1">
    <location>
        <begin position="850"/>
        <end position="860"/>
    </location>
</feature>
<feature type="region of interest" description="Disordered" evidence="1">
    <location>
        <begin position="468"/>
        <end position="561"/>
    </location>
</feature>
<feature type="compositionally biased region" description="Basic and acidic residues" evidence="1">
    <location>
        <begin position="630"/>
        <end position="648"/>
    </location>
</feature>
<feature type="compositionally biased region" description="Basic and acidic residues" evidence="1">
    <location>
        <begin position="43"/>
        <end position="99"/>
    </location>
</feature>
<evidence type="ECO:0000256" key="1">
    <source>
        <dbReference type="SAM" id="MobiDB-lite"/>
    </source>
</evidence>
<protein>
    <recommendedName>
        <fullName evidence="4">BZIP domain-containing protein</fullName>
    </recommendedName>
</protein>
<dbReference type="Proteomes" id="UP000294003">
    <property type="component" value="Unassembled WGS sequence"/>
</dbReference>
<feature type="compositionally biased region" description="Pro residues" evidence="1">
    <location>
        <begin position="381"/>
        <end position="402"/>
    </location>
</feature>
<feature type="compositionally biased region" description="Basic and acidic residues" evidence="1">
    <location>
        <begin position="155"/>
        <end position="167"/>
    </location>
</feature>
<feature type="region of interest" description="Disordered" evidence="1">
    <location>
        <begin position="601"/>
        <end position="765"/>
    </location>
</feature>
<feature type="compositionally biased region" description="Polar residues" evidence="1">
    <location>
        <begin position="312"/>
        <end position="325"/>
    </location>
</feature>
<accession>A0ABY0HEY5</accession>
<feature type="compositionally biased region" description="Basic and acidic residues" evidence="1">
    <location>
        <begin position="526"/>
        <end position="547"/>
    </location>
</feature>
<keyword evidence="3" id="KW-1185">Reference proteome</keyword>
<organism evidence="2 3">
    <name type="scientific">Monosporascus cannonballus</name>
    <dbReference type="NCBI Taxonomy" id="155416"/>
    <lineage>
        <taxon>Eukaryota</taxon>
        <taxon>Fungi</taxon>
        <taxon>Dikarya</taxon>
        <taxon>Ascomycota</taxon>
        <taxon>Pezizomycotina</taxon>
        <taxon>Sordariomycetes</taxon>
        <taxon>Xylariomycetidae</taxon>
        <taxon>Xylariales</taxon>
        <taxon>Xylariales incertae sedis</taxon>
        <taxon>Monosporascus</taxon>
    </lineage>
</organism>
<evidence type="ECO:0000313" key="2">
    <source>
        <dbReference type="EMBL" id="RYO88976.1"/>
    </source>
</evidence>
<feature type="compositionally biased region" description="Polar residues" evidence="1">
    <location>
        <begin position="490"/>
        <end position="508"/>
    </location>
</feature>
<feature type="compositionally biased region" description="Polar residues" evidence="1">
    <location>
        <begin position="827"/>
        <end position="843"/>
    </location>
</feature>
<evidence type="ECO:0000313" key="3">
    <source>
        <dbReference type="Proteomes" id="UP000294003"/>
    </source>
</evidence>
<feature type="compositionally biased region" description="Polar residues" evidence="1">
    <location>
        <begin position="130"/>
        <end position="140"/>
    </location>
</feature>
<feature type="region of interest" description="Disordered" evidence="1">
    <location>
        <begin position="819"/>
        <end position="931"/>
    </location>
</feature>
<sequence length="931" mass="102412">MAPVQNTFTVIPNAPSAINGNFDASAVSRPSRPPMTTKQAKKAYKEKNKGPKLSKAEQRRQELFEQDRIRREFEKEKNQARARAARDRRREKEEKERAEKKKKGLPLVEVHPSQDTLSRFLRFDAKRESNSQLPAPQNEQRNVEDSDGGTLSAGDKPEEPPAKKQRTETPTPQEATPVRRSLEAIKSPGQAASEVDAKGVTKEAPGPPKQSELDVDDILTDELICEKLLNEAFEATSGGKKAPLSTEPQAESLPPDDQIQSERSPARLSRGLSPSHTPNDLPVQQPPAVKSKKPQDSPDGPHSSSDSGVAVATQTRELVKQVQQSKAREPLRSIPTKQVHVRDNITPLTAPSRAESATTSHTIAANSSIYVFKKPSAIIPEPRPSARPGTPMGPPPRPPPRPPKFKSPVCVTGNTVSGPKFLSKDTHNSRLSVPSPRSEPLSQHSYVPPSSTQLFVMSHLDDFFPSPSQEVRELYEHPVGPSAKHDKAMPTSQDSAFMSSPSIRQVQSKRAPVLPNGPCHAQVFDNKPRSKPKEQSLSRDSLPKTSHDLPANKSQESSPALDIPFFSSQDFLLSQGWTQLADETTSPLKIQNSIEKIPMKTIQGRSKPASGLETANDLSHRSPDYHNAVKAHEQQKDSQLEDDLHTNDEPCGFGMADNVPNRTPVSLVRGYAASSPQGEQGSGKPSVGDRPDCELHNRGEFGGINAQGLNDPKGASQDVSSRASPPDTVSRQDATGGQAEPTNSTKPHKQPRLSPKPLFASRDQLLHRDIHRKFLMERSKTTLWEDPTARRKAQEGMDQFNMEEEEAAEKLLLEHMDEVESPVVGTCTPNSAATTEHTGSQSPAPRHTRPSIQTVNQLSYSAKRDAPMQRPKHDTRDRRPPSRPKSSYEEMLAMLDQAKSRKEQQQQPIPASQETDYGDAELEDGLCNLLS</sequence>
<feature type="compositionally biased region" description="Polar residues" evidence="1">
    <location>
        <begin position="1"/>
        <end position="10"/>
    </location>
</feature>
<feature type="region of interest" description="Disordered" evidence="1">
    <location>
        <begin position="235"/>
        <end position="360"/>
    </location>
</feature>
<reference evidence="2 3" key="1">
    <citation type="submission" date="2018-06" db="EMBL/GenBank/DDBJ databases">
        <title>Complete Genomes of Monosporascus.</title>
        <authorList>
            <person name="Robinson A.J."/>
            <person name="Natvig D.O."/>
        </authorList>
    </citation>
    <scope>NUCLEOTIDE SEQUENCE [LARGE SCALE GENOMIC DNA]</scope>
    <source>
        <strain evidence="2 3">CBS 609.92</strain>
    </source>
</reference>
<name>A0ABY0HEY5_9PEZI</name>
<feature type="compositionally biased region" description="Basic and acidic residues" evidence="1">
    <location>
        <begin position="862"/>
        <end position="880"/>
    </location>
</feature>
<evidence type="ECO:0008006" key="4">
    <source>
        <dbReference type="Google" id="ProtNLM"/>
    </source>
</evidence>